<dbReference type="Proteomes" id="UP001302667">
    <property type="component" value="Chromosome"/>
</dbReference>
<evidence type="ECO:0000256" key="4">
    <source>
        <dbReference type="ARBA" id="ARBA00006641"/>
    </source>
</evidence>
<dbReference type="GO" id="GO:0016920">
    <property type="term" value="F:pyroglutamyl-peptidase activity"/>
    <property type="evidence" value="ECO:0007669"/>
    <property type="project" value="UniProtKB-EC"/>
</dbReference>
<dbReference type="PANTHER" id="PTHR23402">
    <property type="entry name" value="PROTEASE FAMILY C15 PYROGLUTAMYL-PEPTIDASE I-RELATED"/>
    <property type="match status" value="1"/>
</dbReference>
<dbReference type="Pfam" id="PF01470">
    <property type="entry name" value="Peptidase_C15"/>
    <property type="match status" value="1"/>
</dbReference>
<evidence type="ECO:0000256" key="2">
    <source>
        <dbReference type="ARBA" id="ARBA00002280"/>
    </source>
</evidence>
<comment type="subunit">
    <text evidence="9">Homotetramer.</text>
</comment>
<reference evidence="12 13" key="1">
    <citation type="submission" date="2023-10" db="EMBL/GenBank/DDBJ databases">
        <title>Genome analysis of psychrotrophic aerobic bacterium Aeromonas allosaccharophila BIM B-1809 isolated from infected fish.</title>
        <authorList>
            <person name="Leanovich S.I."/>
            <person name="Sidarenka A.V."/>
            <person name="Akhremchuk A.E."/>
            <person name="Sikolenko M.A."/>
            <person name="Valentovich L.N."/>
        </authorList>
    </citation>
    <scope>NUCLEOTIDE SEQUENCE [LARGE SCALE GENOMIC DNA]</scope>
    <source>
        <strain evidence="12 13">BIM B-1809</strain>
    </source>
</reference>
<comment type="function">
    <text evidence="2 9">Removes 5-oxoproline from various penultimate amino acid residues except L-proline.</text>
</comment>
<keyword evidence="5 9" id="KW-0963">Cytoplasm</keyword>
<proteinExistence type="inferred from homology"/>
<dbReference type="HAMAP" id="MF_00417">
    <property type="entry name" value="Pyrrolid_peptidase"/>
    <property type="match status" value="1"/>
</dbReference>
<dbReference type="SUPFAM" id="SSF53182">
    <property type="entry name" value="Pyrrolidone carboxyl peptidase (pyroglutamate aminopeptidase)"/>
    <property type="match status" value="1"/>
</dbReference>
<dbReference type="InterPro" id="IPR036440">
    <property type="entry name" value="Peptidase_C15-like_sf"/>
</dbReference>
<feature type="active site" evidence="9 11">
    <location>
        <position position="142"/>
    </location>
</feature>
<evidence type="ECO:0000313" key="12">
    <source>
        <dbReference type="EMBL" id="WOE66748.1"/>
    </source>
</evidence>
<keyword evidence="8 9" id="KW-0788">Thiol protease</keyword>
<dbReference type="PROSITE" id="PS01333">
    <property type="entry name" value="PYRASE_GLU"/>
    <property type="match status" value="1"/>
</dbReference>
<dbReference type="InterPro" id="IPR029762">
    <property type="entry name" value="PGP-I_bact-type"/>
</dbReference>
<evidence type="ECO:0000256" key="5">
    <source>
        <dbReference type="ARBA" id="ARBA00022490"/>
    </source>
</evidence>
<gene>
    <name evidence="9 12" type="primary">pcp</name>
    <name evidence="12" type="ORF">RY972_01055</name>
</gene>
<dbReference type="PRINTS" id="PR00706">
    <property type="entry name" value="PYROGLUPTASE"/>
</dbReference>
<dbReference type="NCBIfam" id="TIGR00504">
    <property type="entry name" value="pyro_pdase"/>
    <property type="match status" value="1"/>
</dbReference>
<dbReference type="InterPro" id="IPR033693">
    <property type="entry name" value="PGPEP1_Glu_AS"/>
</dbReference>
<comment type="similarity">
    <text evidence="4 9">Belongs to the peptidase C15 family.</text>
</comment>
<evidence type="ECO:0000313" key="13">
    <source>
        <dbReference type="Proteomes" id="UP001302667"/>
    </source>
</evidence>
<evidence type="ECO:0000256" key="8">
    <source>
        <dbReference type="ARBA" id="ARBA00022807"/>
    </source>
</evidence>
<dbReference type="PROSITE" id="PS01334">
    <property type="entry name" value="PYRASE_CYS"/>
    <property type="match status" value="1"/>
</dbReference>
<evidence type="ECO:0000256" key="10">
    <source>
        <dbReference type="PROSITE-ProRule" id="PRU10076"/>
    </source>
</evidence>
<evidence type="ECO:0000256" key="6">
    <source>
        <dbReference type="ARBA" id="ARBA00022670"/>
    </source>
</evidence>
<dbReference type="PIRSF" id="PIRSF015592">
    <property type="entry name" value="Prld-crbxl_pptds"/>
    <property type="match status" value="1"/>
</dbReference>
<dbReference type="NCBIfam" id="NF009676">
    <property type="entry name" value="PRK13197.1"/>
    <property type="match status" value="1"/>
</dbReference>
<feature type="active site" evidence="9 10">
    <location>
        <position position="79"/>
    </location>
</feature>
<dbReference type="PANTHER" id="PTHR23402:SF1">
    <property type="entry name" value="PYROGLUTAMYL-PEPTIDASE I"/>
    <property type="match status" value="1"/>
</dbReference>
<evidence type="ECO:0000256" key="7">
    <source>
        <dbReference type="ARBA" id="ARBA00022801"/>
    </source>
</evidence>
<evidence type="ECO:0000256" key="1">
    <source>
        <dbReference type="ARBA" id="ARBA00001770"/>
    </source>
</evidence>
<dbReference type="EC" id="3.4.19.3" evidence="9"/>
<evidence type="ECO:0000256" key="3">
    <source>
        <dbReference type="ARBA" id="ARBA00004496"/>
    </source>
</evidence>
<dbReference type="Gene3D" id="3.40.630.20">
    <property type="entry name" value="Peptidase C15, pyroglutamyl peptidase I-like"/>
    <property type="match status" value="1"/>
</dbReference>
<dbReference type="CDD" id="cd00501">
    <property type="entry name" value="Peptidase_C15"/>
    <property type="match status" value="1"/>
</dbReference>
<organism evidence="12 13">
    <name type="scientific">Aeromonas allosaccharophila</name>
    <dbReference type="NCBI Taxonomy" id="656"/>
    <lineage>
        <taxon>Bacteria</taxon>
        <taxon>Pseudomonadati</taxon>
        <taxon>Pseudomonadota</taxon>
        <taxon>Gammaproteobacteria</taxon>
        <taxon>Aeromonadales</taxon>
        <taxon>Aeromonadaceae</taxon>
        <taxon>Aeromonas</taxon>
    </lineage>
</organism>
<name>A0ABZ0FAW0_9GAMM</name>
<keyword evidence="6 9" id="KW-0645">Protease</keyword>
<keyword evidence="7 9" id="KW-0378">Hydrolase</keyword>
<dbReference type="InterPro" id="IPR016125">
    <property type="entry name" value="Peptidase_C15-like"/>
</dbReference>
<feature type="active site" evidence="9">
    <location>
        <position position="166"/>
    </location>
</feature>
<evidence type="ECO:0000256" key="9">
    <source>
        <dbReference type="HAMAP-Rule" id="MF_00417"/>
    </source>
</evidence>
<sequence length="215" mass="23405">MMKVLITGFDPFGGEPINPAWEAVKRLPDTILDATVIKAQIPTVFGKSATLLAELMHQHQPDVVINVGQAGGRFAITPERVAINLDDARIPDNEQQQPIDEVIQADGAPAYFSRLPIKGMVQRIKENGIPAAVSNTAGTFVCNHIMYQLHYLIEQQFPAVRGGFIHVPYITEQVADKVNQPCLAMSDITRALTLAIEAVVLQQDGDLKVVGGEIS</sequence>
<accession>A0ABZ0FAW0</accession>
<protein>
    <recommendedName>
        <fullName evidence="9">Pyrrolidone-carboxylate peptidase</fullName>
        <ecNumber evidence="9">3.4.19.3</ecNumber>
    </recommendedName>
    <alternativeName>
        <fullName evidence="9">5-oxoprolyl-peptidase</fullName>
    </alternativeName>
    <alternativeName>
        <fullName evidence="9">Pyroglutamyl-peptidase I</fullName>
        <shortName evidence="9">PGP-I</shortName>
        <shortName evidence="9">Pyrase</shortName>
    </alternativeName>
</protein>
<dbReference type="InterPro" id="IPR033694">
    <property type="entry name" value="PGPEP1_Cys_AS"/>
</dbReference>
<keyword evidence="13" id="KW-1185">Reference proteome</keyword>
<dbReference type="InterPro" id="IPR000816">
    <property type="entry name" value="Peptidase_C15"/>
</dbReference>
<dbReference type="EMBL" id="CP136584">
    <property type="protein sequence ID" value="WOE66748.1"/>
    <property type="molecule type" value="Genomic_DNA"/>
</dbReference>
<comment type="catalytic activity">
    <reaction evidence="1 9 10">
        <text>Release of an N-terminal pyroglutamyl group from a polypeptide, the second amino acid generally not being Pro.</text>
        <dbReference type="EC" id="3.4.19.3"/>
    </reaction>
</comment>
<comment type="subcellular location">
    <subcellularLocation>
        <location evidence="3 9">Cytoplasm</location>
    </subcellularLocation>
</comment>
<evidence type="ECO:0000256" key="11">
    <source>
        <dbReference type="PROSITE-ProRule" id="PRU10077"/>
    </source>
</evidence>